<reference evidence="3 4" key="1">
    <citation type="journal article" date="2015" name="Genome Announc.">
        <title>Draft Genome Sequence of Filamentous Marine Cyanobacterium Lyngbya confervoides Strain BDU141951.</title>
        <authorList>
            <person name="Chandrababunaidu M.M."/>
            <person name="Sen D."/>
            <person name="Tripathy S."/>
        </authorList>
    </citation>
    <scope>NUCLEOTIDE SEQUENCE [LARGE SCALE GENOMIC DNA]</scope>
    <source>
        <strain evidence="3 4">BDU141951</strain>
    </source>
</reference>
<dbReference type="InterPro" id="IPR050961">
    <property type="entry name" value="BolA/IbaG_stress_morph_reg"/>
</dbReference>
<dbReference type="EMBL" id="JTHE03000103">
    <property type="protein sequence ID" value="MCM1984743.1"/>
    <property type="molecule type" value="Genomic_DNA"/>
</dbReference>
<gene>
    <name evidence="3" type="ORF">QQ91_0018130</name>
</gene>
<name>A0ABD4T8E4_9CYAN</name>
<dbReference type="InterPro" id="IPR036065">
    <property type="entry name" value="BolA-like_sf"/>
</dbReference>
<proteinExistence type="inferred from homology"/>
<organism evidence="3 4">
    <name type="scientific">Lyngbya confervoides BDU141951</name>
    <dbReference type="NCBI Taxonomy" id="1574623"/>
    <lineage>
        <taxon>Bacteria</taxon>
        <taxon>Bacillati</taxon>
        <taxon>Cyanobacteriota</taxon>
        <taxon>Cyanophyceae</taxon>
        <taxon>Oscillatoriophycideae</taxon>
        <taxon>Oscillatoriales</taxon>
        <taxon>Microcoleaceae</taxon>
        <taxon>Lyngbya</taxon>
    </lineage>
</organism>
<evidence type="ECO:0000256" key="2">
    <source>
        <dbReference type="RuleBase" id="RU003860"/>
    </source>
</evidence>
<sequence length="83" mass="9203">MINPEQLTTMIREGIPDAQVTVEDLTGGGDHYQATVISESFNGKTLVQQHQMVYRAVNAIMADETLHALALKTFTPEKWTTQA</sequence>
<dbReference type="SUPFAM" id="SSF82657">
    <property type="entry name" value="BolA-like"/>
    <property type="match status" value="1"/>
</dbReference>
<evidence type="ECO:0000313" key="3">
    <source>
        <dbReference type="EMBL" id="MCM1984743.1"/>
    </source>
</evidence>
<protein>
    <submittedName>
        <fullName evidence="3">BolA family transcriptional regulator</fullName>
    </submittedName>
</protein>
<dbReference type="Gene3D" id="3.30.300.90">
    <property type="entry name" value="BolA-like"/>
    <property type="match status" value="1"/>
</dbReference>
<dbReference type="AlphaFoldDB" id="A0ABD4T8E4"/>
<evidence type="ECO:0000313" key="4">
    <source>
        <dbReference type="Proteomes" id="UP000031561"/>
    </source>
</evidence>
<accession>A0ABD4T8E4</accession>
<dbReference type="Pfam" id="PF01722">
    <property type="entry name" value="BolA"/>
    <property type="match status" value="1"/>
</dbReference>
<dbReference type="RefSeq" id="WP_166276941.1">
    <property type="nucleotide sequence ID" value="NZ_JTHE03000103.1"/>
</dbReference>
<dbReference type="PIRSF" id="PIRSF003113">
    <property type="entry name" value="BolA"/>
    <property type="match status" value="1"/>
</dbReference>
<dbReference type="PANTHER" id="PTHR46229">
    <property type="entry name" value="BOLA TRANSCRIPTION REGULATOR"/>
    <property type="match status" value="1"/>
</dbReference>
<dbReference type="InterPro" id="IPR002634">
    <property type="entry name" value="BolA"/>
</dbReference>
<evidence type="ECO:0000256" key="1">
    <source>
        <dbReference type="ARBA" id="ARBA00005578"/>
    </source>
</evidence>
<dbReference type="PANTHER" id="PTHR46229:SF2">
    <property type="entry name" value="BOLA-LIKE PROTEIN 1"/>
    <property type="match status" value="1"/>
</dbReference>
<comment type="caution">
    <text evidence="3">The sequence shown here is derived from an EMBL/GenBank/DDBJ whole genome shotgun (WGS) entry which is preliminary data.</text>
</comment>
<comment type="similarity">
    <text evidence="1 2">Belongs to the BolA/IbaG family.</text>
</comment>
<dbReference type="Proteomes" id="UP000031561">
    <property type="component" value="Unassembled WGS sequence"/>
</dbReference>
<keyword evidence="4" id="KW-1185">Reference proteome</keyword>